<dbReference type="EMBL" id="BIFT01000002">
    <property type="protein sequence ID" value="GCE30626.1"/>
    <property type="molecule type" value="Genomic_DNA"/>
</dbReference>
<gene>
    <name evidence="1" type="ORF">KDA_61100</name>
</gene>
<sequence length="63" mass="6696">MVVSLSKTSEHRKCEASGINLNNAMCKFSHTHSFEEEHGEAVATASPCSSSKEARAVGARCEG</sequence>
<dbReference type="AlphaFoldDB" id="A0A402BH03"/>
<protein>
    <submittedName>
        <fullName evidence="1">Uncharacterized protein</fullName>
    </submittedName>
</protein>
<organism evidence="1 2">
    <name type="scientific">Dictyobacter alpinus</name>
    <dbReference type="NCBI Taxonomy" id="2014873"/>
    <lineage>
        <taxon>Bacteria</taxon>
        <taxon>Bacillati</taxon>
        <taxon>Chloroflexota</taxon>
        <taxon>Ktedonobacteria</taxon>
        <taxon>Ktedonobacterales</taxon>
        <taxon>Dictyobacteraceae</taxon>
        <taxon>Dictyobacter</taxon>
    </lineage>
</organism>
<dbReference type="Proteomes" id="UP000287171">
    <property type="component" value="Unassembled WGS sequence"/>
</dbReference>
<evidence type="ECO:0000313" key="2">
    <source>
        <dbReference type="Proteomes" id="UP000287171"/>
    </source>
</evidence>
<name>A0A402BH03_9CHLR</name>
<keyword evidence="2" id="KW-1185">Reference proteome</keyword>
<proteinExistence type="predicted"/>
<evidence type="ECO:0000313" key="1">
    <source>
        <dbReference type="EMBL" id="GCE30626.1"/>
    </source>
</evidence>
<reference evidence="2" key="1">
    <citation type="submission" date="2018-12" db="EMBL/GenBank/DDBJ databases">
        <title>Tengunoibacter tsumagoiensis gen. nov., sp. nov., Dictyobacter kobayashii sp. nov., D. alpinus sp. nov., and D. joshuensis sp. nov. and description of Dictyobacteraceae fam. nov. within the order Ktedonobacterales isolated from Tengu-no-mugimeshi.</title>
        <authorList>
            <person name="Wang C.M."/>
            <person name="Zheng Y."/>
            <person name="Sakai Y."/>
            <person name="Toyoda A."/>
            <person name="Minakuchi Y."/>
            <person name="Abe K."/>
            <person name="Yokota A."/>
            <person name="Yabe S."/>
        </authorList>
    </citation>
    <scope>NUCLEOTIDE SEQUENCE [LARGE SCALE GENOMIC DNA]</scope>
    <source>
        <strain evidence="2">Uno16</strain>
    </source>
</reference>
<accession>A0A402BH03</accession>
<comment type="caution">
    <text evidence="1">The sequence shown here is derived from an EMBL/GenBank/DDBJ whole genome shotgun (WGS) entry which is preliminary data.</text>
</comment>